<dbReference type="PROSITE" id="PS51710">
    <property type="entry name" value="G_OBG"/>
    <property type="match status" value="1"/>
</dbReference>
<feature type="domain" description="Obg" evidence="5">
    <location>
        <begin position="51"/>
        <end position="337"/>
    </location>
</feature>
<evidence type="ECO:0000313" key="6">
    <source>
        <dbReference type="EMBL" id="PRW39081.1"/>
    </source>
</evidence>
<evidence type="ECO:0000256" key="3">
    <source>
        <dbReference type="SAM" id="MobiDB-lite"/>
    </source>
</evidence>
<evidence type="ECO:0000256" key="1">
    <source>
        <dbReference type="ARBA" id="ARBA00022741"/>
    </source>
</evidence>
<feature type="compositionally biased region" description="Low complexity" evidence="3">
    <location>
        <begin position="265"/>
        <end position="276"/>
    </location>
</feature>
<dbReference type="InterPro" id="IPR031167">
    <property type="entry name" value="G_OBG"/>
</dbReference>
<dbReference type="InterPro" id="IPR006169">
    <property type="entry name" value="GTP1_OBG_dom"/>
</dbReference>
<dbReference type="InterPro" id="IPR006073">
    <property type="entry name" value="GTP-bd"/>
</dbReference>
<feature type="region of interest" description="Disordered" evidence="3">
    <location>
        <begin position="294"/>
        <end position="324"/>
    </location>
</feature>
<sequence>MRALSQAGLASRLALPATSSLGGLLALSPALLRTLSTFQDTSDQQQQAKDKRYVDRLKITARGGKGGNGCTSFYQGASRGRHAVADGGSGGDGGSVVIRAVSNMKSLAGVQQLYKAEAGLHGTKQRQHGRAGKDTVLLVPVGTVVQRMPPRDGDVVWPAGEGGSRGSSGGSRSAAAATAGAAGVAQDAAAAAAQQQQQQQADDAAEELPEWLLRWRRPFTGADYSSGEEENDLEDASSSSGAGLPDPPGWSDDEAAGSGGMSGPQHAQQAQHAQQEQQYELLADLTEPGQEVVVAHGGRGGRGNAGVKARANRPAPSESERGAPGEVSRLLLELKLLADIGLVGLPNAGKSTLLRALTAATPRVGDYAFTTLAPQLGVVPAPNPIDDPIVIADIPGLIEGAHENRGLGHHFLRHIERTKAIAFVLDCASGGKGTSGPKAWEQLDLLQEELEAYSPHLSQLPALVVANKAETLAAPGRTLAALRKHTDLPVIAISAKERCTLLPVAGGQPQPTAAASAPARAAALHLMPGLQPLHYQLAALLHRAGARQQQPAWAEFEDAWAGGLRE</sequence>
<dbReference type="InterPro" id="IPR036726">
    <property type="entry name" value="GTP1_OBG_dom_sf"/>
</dbReference>
<dbReference type="Gene3D" id="2.70.210.12">
    <property type="entry name" value="GTP1/OBG domain"/>
    <property type="match status" value="2"/>
</dbReference>
<feature type="region of interest" description="Disordered" evidence="3">
    <location>
        <begin position="222"/>
        <end position="276"/>
    </location>
</feature>
<organism evidence="6 7">
    <name type="scientific">Chlorella sorokiniana</name>
    <name type="common">Freshwater green alga</name>
    <dbReference type="NCBI Taxonomy" id="3076"/>
    <lineage>
        <taxon>Eukaryota</taxon>
        <taxon>Viridiplantae</taxon>
        <taxon>Chlorophyta</taxon>
        <taxon>core chlorophytes</taxon>
        <taxon>Trebouxiophyceae</taxon>
        <taxon>Chlorellales</taxon>
        <taxon>Chlorellaceae</taxon>
        <taxon>Chlorella clade</taxon>
        <taxon>Chlorella</taxon>
    </lineage>
</organism>
<dbReference type="STRING" id="3076.A0A2P6TIL3"/>
<dbReference type="AlphaFoldDB" id="A0A2P6TIL3"/>
<dbReference type="Gene3D" id="3.40.50.300">
    <property type="entry name" value="P-loop containing nucleotide triphosphate hydrolases"/>
    <property type="match status" value="1"/>
</dbReference>
<evidence type="ECO:0000313" key="7">
    <source>
        <dbReference type="Proteomes" id="UP000239899"/>
    </source>
</evidence>
<protein>
    <submittedName>
        <fullName evidence="6">GTP-binding mitochondrial</fullName>
    </submittedName>
</protein>
<evidence type="ECO:0000259" key="4">
    <source>
        <dbReference type="PROSITE" id="PS51710"/>
    </source>
</evidence>
<dbReference type="EMBL" id="LHPG02000014">
    <property type="protein sequence ID" value="PRW39081.1"/>
    <property type="molecule type" value="Genomic_DNA"/>
</dbReference>
<dbReference type="SUPFAM" id="SSF52540">
    <property type="entry name" value="P-loop containing nucleoside triphosphate hydrolases"/>
    <property type="match status" value="1"/>
</dbReference>
<dbReference type="CDD" id="cd01898">
    <property type="entry name" value="Obg"/>
    <property type="match status" value="1"/>
</dbReference>
<dbReference type="Pfam" id="PF01018">
    <property type="entry name" value="GTP1_OBG"/>
    <property type="match status" value="2"/>
</dbReference>
<dbReference type="GO" id="GO:0005525">
    <property type="term" value="F:GTP binding"/>
    <property type="evidence" value="ECO:0007669"/>
    <property type="project" value="UniProtKB-KW"/>
</dbReference>
<name>A0A2P6TIL3_CHLSO</name>
<dbReference type="Pfam" id="PF01926">
    <property type="entry name" value="MMR_HSR1"/>
    <property type="match status" value="1"/>
</dbReference>
<gene>
    <name evidence="6" type="ORF">C2E21_7151</name>
</gene>
<dbReference type="PANTHER" id="PTHR11702">
    <property type="entry name" value="DEVELOPMENTALLY REGULATED GTP-BINDING PROTEIN-RELATED"/>
    <property type="match status" value="1"/>
</dbReference>
<dbReference type="InterPro" id="IPR045086">
    <property type="entry name" value="OBG_GTPase"/>
</dbReference>
<dbReference type="GO" id="GO:0003924">
    <property type="term" value="F:GTPase activity"/>
    <property type="evidence" value="ECO:0007669"/>
    <property type="project" value="InterPro"/>
</dbReference>
<evidence type="ECO:0000256" key="2">
    <source>
        <dbReference type="ARBA" id="ARBA00023134"/>
    </source>
</evidence>
<dbReference type="InterPro" id="IPR027417">
    <property type="entry name" value="P-loop_NTPase"/>
</dbReference>
<dbReference type="SUPFAM" id="SSF82051">
    <property type="entry name" value="Obg GTP-binding protein N-terminal domain"/>
    <property type="match status" value="1"/>
</dbReference>
<reference evidence="6 7" key="1">
    <citation type="journal article" date="2018" name="Plant J.">
        <title>Genome sequences of Chlorella sorokiniana UTEX 1602 and Micractinium conductrix SAG 241.80: implications to maltose excretion by a green alga.</title>
        <authorList>
            <person name="Arriola M.B."/>
            <person name="Velmurugan N."/>
            <person name="Zhang Y."/>
            <person name="Plunkett M.H."/>
            <person name="Hondzo H."/>
            <person name="Barney B.M."/>
        </authorList>
    </citation>
    <scope>NUCLEOTIDE SEQUENCE [LARGE SCALE GENOMIC DNA]</scope>
    <source>
        <strain evidence="7">UTEX 1602</strain>
    </source>
</reference>
<comment type="caution">
    <text evidence="6">The sequence shown here is derived from an EMBL/GenBank/DDBJ whole genome shotgun (WGS) entry which is preliminary data.</text>
</comment>
<feature type="domain" description="OBG-type G" evidence="4">
    <location>
        <begin position="338"/>
        <end position="566"/>
    </location>
</feature>
<keyword evidence="7" id="KW-1185">Reference proteome</keyword>
<proteinExistence type="predicted"/>
<dbReference type="GO" id="GO:0005739">
    <property type="term" value="C:mitochondrion"/>
    <property type="evidence" value="ECO:0007669"/>
    <property type="project" value="TreeGrafter"/>
</dbReference>
<dbReference type="GO" id="GO:0042254">
    <property type="term" value="P:ribosome biogenesis"/>
    <property type="evidence" value="ECO:0007669"/>
    <property type="project" value="UniProtKB-UniRule"/>
</dbReference>
<feature type="compositionally biased region" description="Acidic residues" evidence="3">
    <location>
        <begin position="226"/>
        <end position="235"/>
    </location>
</feature>
<accession>A0A2P6TIL3</accession>
<dbReference type="PRINTS" id="PR00326">
    <property type="entry name" value="GTP1OBG"/>
</dbReference>
<dbReference type="PROSITE" id="PS51883">
    <property type="entry name" value="OBG"/>
    <property type="match status" value="1"/>
</dbReference>
<keyword evidence="1" id="KW-0547">Nucleotide-binding</keyword>
<feature type="region of interest" description="Disordered" evidence="3">
    <location>
        <begin position="148"/>
        <end position="174"/>
    </location>
</feature>
<dbReference type="Proteomes" id="UP000239899">
    <property type="component" value="Unassembled WGS sequence"/>
</dbReference>
<keyword evidence="2" id="KW-0342">GTP-binding</keyword>
<dbReference type="OrthoDB" id="347018at2759"/>
<evidence type="ECO:0000259" key="5">
    <source>
        <dbReference type="PROSITE" id="PS51883"/>
    </source>
</evidence>
<dbReference type="PANTHER" id="PTHR11702:SF31">
    <property type="entry name" value="MITOCHONDRIAL RIBOSOME-ASSOCIATED GTPASE 2"/>
    <property type="match status" value="1"/>
</dbReference>
<feature type="compositionally biased region" description="Gly residues" evidence="3">
    <location>
        <begin position="160"/>
        <end position="169"/>
    </location>
</feature>